<protein>
    <recommendedName>
        <fullName evidence="8">Reticulon-like protein</fullName>
    </recommendedName>
</protein>
<dbReference type="WBParaSite" id="HNAJ_0000838901-mRNA-1">
    <property type="protein sequence ID" value="HNAJ_0000838901-mRNA-1"/>
    <property type="gene ID" value="HNAJ_0000838901"/>
</dbReference>
<dbReference type="InterPro" id="IPR006652">
    <property type="entry name" value="Kelch_1"/>
</dbReference>
<proteinExistence type="predicted"/>
<dbReference type="GO" id="GO:0005789">
    <property type="term" value="C:endoplasmic reticulum membrane"/>
    <property type="evidence" value="ECO:0007669"/>
    <property type="project" value="UniProtKB-SubCell"/>
</dbReference>
<feature type="transmembrane region" description="Helical" evidence="8">
    <location>
        <begin position="550"/>
        <end position="583"/>
    </location>
</feature>
<dbReference type="PANTHER" id="PTHR24412">
    <property type="entry name" value="KELCH PROTEIN"/>
    <property type="match status" value="1"/>
</dbReference>
<dbReference type="Pfam" id="PF02453">
    <property type="entry name" value="Reticulon"/>
    <property type="match status" value="1"/>
</dbReference>
<keyword evidence="2" id="KW-0880">Kelch repeat</keyword>
<dbReference type="Gene3D" id="2.120.10.80">
    <property type="entry name" value="Kelch-type beta propeller"/>
    <property type="match status" value="1"/>
</dbReference>
<dbReference type="InterPro" id="IPR011705">
    <property type="entry name" value="BACK"/>
</dbReference>
<evidence type="ECO:0000259" key="9">
    <source>
        <dbReference type="PROSITE" id="PS50845"/>
    </source>
</evidence>
<reference evidence="10" key="1">
    <citation type="submission" date="2016-04" db="UniProtKB">
        <authorList>
            <consortium name="WormBaseParasite"/>
        </authorList>
    </citation>
    <scope>IDENTIFICATION</scope>
</reference>
<evidence type="ECO:0000313" key="10">
    <source>
        <dbReference type="WBParaSite" id="HNAJ_0000838901-mRNA-1"/>
    </source>
</evidence>
<organism evidence="10">
    <name type="scientific">Rodentolepis nana</name>
    <name type="common">Dwarf tapeworm</name>
    <name type="synonym">Hymenolepis nana</name>
    <dbReference type="NCBI Taxonomy" id="102285"/>
    <lineage>
        <taxon>Eukaryota</taxon>
        <taxon>Metazoa</taxon>
        <taxon>Spiralia</taxon>
        <taxon>Lophotrochozoa</taxon>
        <taxon>Platyhelminthes</taxon>
        <taxon>Cestoda</taxon>
        <taxon>Eucestoda</taxon>
        <taxon>Cyclophyllidea</taxon>
        <taxon>Hymenolepididae</taxon>
        <taxon>Rodentolepis</taxon>
    </lineage>
</organism>
<dbReference type="CDD" id="cd14733">
    <property type="entry name" value="BACK"/>
    <property type="match status" value="1"/>
</dbReference>
<dbReference type="Gene3D" id="1.25.40.420">
    <property type="match status" value="1"/>
</dbReference>
<dbReference type="STRING" id="102285.A0A158QHZ7"/>
<evidence type="ECO:0000256" key="4">
    <source>
        <dbReference type="ARBA" id="ARBA00022737"/>
    </source>
</evidence>
<comment type="subcellular location">
    <subcellularLocation>
        <location evidence="1 8">Endoplasmic reticulum membrane</location>
        <topology evidence="1 8">Multi-pass membrane protein</topology>
    </subcellularLocation>
</comment>
<sequence length="728" mass="81511">LDLKRISLENVIAIWSAANSTENEELIDLCLPTITTNFAELYQKKNFLAKTTSNSLKFIFKRILQAEDLKLQATLEWLNSGVEEADLNERVRDFKTVISTINLTDVTRTILMQMWHSETVVGSIQQCRQVILIKMRLCDGKNYLVRSWIRTQYATHGNNFDGVLEGQHQGNSNRIFVYGWEKSTKSWMISSIPQLQPEISISIRVPFSGESVICGDKVFIFGAYNAKDSLITVDLSSGETFEPPVFPQPRNDYSVAVKDEFIFLFGGHYEGKCLQDCEKLDTLNNTIVKSENMLNLRFGSSALNIPGMGIVVVGGCDRVGSTLPTLRSIEMLIEVDGEGSESKWIEFPPMLKERYRPGVALFQGFIVVAGGDTNFSVEYYPLTAGDQELSQWTFISAIDRYNLKRISLVTFNNRLLLSSFNDSEGSIFELSQDEEPLSCTVLAQHMKMSAIIGEGHSKITDLDSPISNTEPNISIPSDSSNYGSSSLEFIIPEKKHPRMQNATFCAEYVIGSTKHTNEADFASSAADKKINTKPPDSIFFDLIHWKNPRISALVLSLILTLEMLLLVCSIISILSNFFLLLLLSSVGAHFYFRSIGCPEDNPLCCIQAWDFRLSPVTSSKLAQIITTRVNNFIQFTIDLFLIRNVFNSLCVSSLLIVPIGSCFRQFGFLLYGLAYIGPHFNFPTFCILSPTLIDLHYSVIVRNTETTGSLQGRLSIHKPSLKALLGPN</sequence>
<comment type="caution">
    <text evidence="8">Lacks conserved residue(s) required for the propagation of feature annotation.</text>
</comment>
<evidence type="ECO:0000256" key="6">
    <source>
        <dbReference type="ARBA" id="ARBA00022989"/>
    </source>
</evidence>
<evidence type="ECO:0000256" key="3">
    <source>
        <dbReference type="ARBA" id="ARBA00022692"/>
    </source>
</evidence>
<evidence type="ECO:0000256" key="8">
    <source>
        <dbReference type="RuleBase" id="RU363132"/>
    </source>
</evidence>
<keyword evidence="3 8" id="KW-0812">Transmembrane</keyword>
<keyword evidence="7 8" id="KW-0472">Membrane</keyword>
<keyword evidence="6 8" id="KW-1133">Transmembrane helix</keyword>
<dbReference type="AlphaFoldDB" id="A0A158QHZ7"/>
<dbReference type="PANTHER" id="PTHR24412:SF489">
    <property type="entry name" value="RING FINGER DOMAIN AND KELCH REPEAT-CONTAINING PROTEIN DDB_G0271372"/>
    <property type="match status" value="1"/>
</dbReference>
<evidence type="ECO:0000256" key="1">
    <source>
        <dbReference type="ARBA" id="ARBA00004477"/>
    </source>
</evidence>
<dbReference type="InterPro" id="IPR015915">
    <property type="entry name" value="Kelch-typ_b-propeller"/>
</dbReference>
<evidence type="ECO:0000256" key="2">
    <source>
        <dbReference type="ARBA" id="ARBA00022441"/>
    </source>
</evidence>
<feature type="domain" description="Reticulon" evidence="9">
    <location>
        <begin position="539"/>
        <end position="649"/>
    </location>
</feature>
<keyword evidence="5 8" id="KW-0256">Endoplasmic reticulum</keyword>
<evidence type="ECO:0000256" key="5">
    <source>
        <dbReference type="ARBA" id="ARBA00022824"/>
    </source>
</evidence>
<dbReference type="PROSITE" id="PS50845">
    <property type="entry name" value="RETICULON"/>
    <property type="match status" value="1"/>
</dbReference>
<dbReference type="SUPFAM" id="SSF117281">
    <property type="entry name" value="Kelch motif"/>
    <property type="match status" value="1"/>
</dbReference>
<evidence type="ECO:0000256" key="7">
    <source>
        <dbReference type="ARBA" id="ARBA00023136"/>
    </source>
</evidence>
<dbReference type="Pfam" id="PF07707">
    <property type="entry name" value="BACK"/>
    <property type="match status" value="1"/>
</dbReference>
<accession>A0A158QHZ7</accession>
<dbReference type="SMART" id="SM00612">
    <property type="entry name" value="Kelch"/>
    <property type="match status" value="2"/>
</dbReference>
<name>A0A158QHZ7_RODNA</name>
<keyword evidence="4" id="KW-0677">Repeat</keyword>
<dbReference type="InterPro" id="IPR003388">
    <property type="entry name" value="Reticulon"/>
</dbReference>